<reference evidence="2" key="2">
    <citation type="submission" date="2021-02" db="EMBL/GenBank/DDBJ databases">
        <title>Aspergillus puulaauensis MK2 genome sequence.</title>
        <authorList>
            <person name="Futagami T."/>
            <person name="Mori K."/>
            <person name="Kadooka C."/>
            <person name="Tanaka T."/>
        </authorList>
    </citation>
    <scope>NUCLEOTIDE SEQUENCE</scope>
    <source>
        <strain evidence="2">MK2</strain>
    </source>
</reference>
<dbReference type="OrthoDB" id="5275938at2759"/>
<dbReference type="AlphaFoldDB" id="A0A7R8AFA7"/>
<evidence type="ECO:0000259" key="1">
    <source>
        <dbReference type="PROSITE" id="PS50097"/>
    </source>
</evidence>
<dbReference type="RefSeq" id="XP_041549483.1">
    <property type="nucleotide sequence ID" value="XM_041695323.1"/>
</dbReference>
<organism evidence="2 3">
    <name type="scientific">Aspergillus puulaauensis</name>
    <dbReference type="NCBI Taxonomy" id="1220207"/>
    <lineage>
        <taxon>Eukaryota</taxon>
        <taxon>Fungi</taxon>
        <taxon>Dikarya</taxon>
        <taxon>Ascomycota</taxon>
        <taxon>Pezizomycotina</taxon>
        <taxon>Eurotiomycetes</taxon>
        <taxon>Eurotiomycetidae</taxon>
        <taxon>Eurotiales</taxon>
        <taxon>Aspergillaceae</taxon>
        <taxon>Aspergillus</taxon>
    </lineage>
</organism>
<keyword evidence="3" id="KW-1185">Reference proteome</keyword>
<evidence type="ECO:0000313" key="2">
    <source>
        <dbReference type="EMBL" id="BCS17289.1"/>
    </source>
</evidence>
<dbReference type="CDD" id="cd18186">
    <property type="entry name" value="BTB_POZ_ZBTB_KLHL-like"/>
    <property type="match status" value="1"/>
</dbReference>
<dbReference type="Pfam" id="PF00651">
    <property type="entry name" value="BTB"/>
    <property type="match status" value="1"/>
</dbReference>
<protein>
    <recommendedName>
        <fullName evidence="1">BTB domain-containing protein</fullName>
    </recommendedName>
</protein>
<dbReference type="GeneID" id="64967294"/>
<sequence>MVPQISKPGGNVILKSKKASFQVCSEVIADASPVFRAIFRHHWREGQAIQKAGPNSPVTIELPGDDPDMVRIFVRTAHDQILGVPRELDINYIHRLAVFADKYDCAPLLRNYGEILIYRVLHNTSLMDDWWMLLQYAYVLKSEALFGELSRRLAVRLPGKVPGQVTSCCFAGEDIELFVPVEEIKDKLDALSKSYLTTISTILMTPQDIVIDCTCAPRECSVGDYLHQLGQLAIYPLPHSIDFRGKRPLDIIERARRLRPAVGVFSTGRCFDFCMLSELLIQGGVAARLEQAVSRGLCLQCVTPGPCDKHPEA</sequence>
<feature type="domain" description="BTB" evidence="1">
    <location>
        <begin position="10"/>
        <end position="86"/>
    </location>
</feature>
<dbReference type="KEGG" id="apuu:APUU_10117S"/>
<reference evidence="2" key="1">
    <citation type="submission" date="2021-01" db="EMBL/GenBank/DDBJ databases">
        <authorList>
            <consortium name="Aspergillus puulaauensis MK2 genome sequencing consortium"/>
            <person name="Kazuki M."/>
            <person name="Futagami T."/>
        </authorList>
    </citation>
    <scope>NUCLEOTIDE SEQUENCE</scope>
    <source>
        <strain evidence="2">MK2</strain>
    </source>
</reference>
<dbReference type="SMART" id="SM00225">
    <property type="entry name" value="BTB"/>
    <property type="match status" value="1"/>
</dbReference>
<dbReference type="Proteomes" id="UP000654913">
    <property type="component" value="Chromosome 1"/>
</dbReference>
<gene>
    <name evidence="2" type="ORF">APUU_10117S</name>
</gene>
<accession>A0A7R8AFA7</accession>
<dbReference type="PROSITE" id="PS50097">
    <property type="entry name" value="BTB"/>
    <property type="match status" value="1"/>
</dbReference>
<evidence type="ECO:0000313" key="3">
    <source>
        <dbReference type="Proteomes" id="UP000654913"/>
    </source>
</evidence>
<dbReference type="InterPro" id="IPR011333">
    <property type="entry name" value="SKP1/BTB/POZ_sf"/>
</dbReference>
<dbReference type="SUPFAM" id="SSF54695">
    <property type="entry name" value="POZ domain"/>
    <property type="match status" value="1"/>
</dbReference>
<name>A0A7R8AFA7_9EURO</name>
<dbReference type="EMBL" id="AP024443">
    <property type="protein sequence ID" value="BCS17289.1"/>
    <property type="molecule type" value="Genomic_DNA"/>
</dbReference>
<dbReference type="InterPro" id="IPR000210">
    <property type="entry name" value="BTB/POZ_dom"/>
</dbReference>
<proteinExistence type="predicted"/>
<dbReference type="Gene3D" id="3.30.710.10">
    <property type="entry name" value="Potassium Channel Kv1.1, Chain A"/>
    <property type="match status" value="1"/>
</dbReference>